<dbReference type="PANTHER" id="PTHR43876">
    <property type="entry name" value="UBIQUINONE BIOSYNTHESIS MONOOXYGENASE COQ6, MITOCHONDRIAL"/>
    <property type="match status" value="1"/>
</dbReference>
<evidence type="ECO:0000256" key="2">
    <source>
        <dbReference type="ARBA" id="ARBA00004749"/>
    </source>
</evidence>
<dbReference type="AlphaFoldDB" id="A0AAE4VL95"/>
<keyword evidence="8" id="KW-0175">Coiled coil</keyword>
<dbReference type="InterPro" id="IPR010971">
    <property type="entry name" value="UbiH/COQ6"/>
</dbReference>
<dbReference type="Proteomes" id="UP001289135">
    <property type="component" value="Unassembled WGS sequence"/>
</dbReference>
<feature type="coiled-coil region" evidence="8">
    <location>
        <begin position="232"/>
        <end position="259"/>
    </location>
</feature>
<reference evidence="10" key="1">
    <citation type="submission" date="2023-02" db="EMBL/GenBank/DDBJ databases">
        <title>Host association and intracellularity evolved multiple times independently in the Rickettsiales.</title>
        <authorList>
            <person name="Castelli M."/>
            <person name="Nardi T."/>
            <person name="Gammuto L."/>
            <person name="Bellinzona G."/>
            <person name="Sabaneyeva E."/>
            <person name="Potekhin A."/>
            <person name="Serra V."/>
            <person name="Petroni G."/>
            <person name="Sassera D."/>
        </authorList>
    </citation>
    <scope>NUCLEOTIDE SEQUENCE</scope>
    <source>
        <strain evidence="10">USBL-36I1</strain>
    </source>
</reference>
<accession>A0AAE4VL95</accession>
<proteinExistence type="inferred from homology"/>
<dbReference type="InterPro" id="IPR002938">
    <property type="entry name" value="FAD-bd"/>
</dbReference>
<keyword evidence="6" id="KW-0560">Oxidoreductase</keyword>
<evidence type="ECO:0000256" key="1">
    <source>
        <dbReference type="ARBA" id="ARBA00001974"/>
    </source>
</evidence>
<name>A0AAE4VL95_9RICK</name>
<evidence type="ECO:0000259" key="9">
    <source>
        <dbReference type="Pfam" id="PF01494"/>
    </source>
</evidence>
<dbReference type="Gene3D" id="3.50.50.60">
    <property type="entry name" value="FAD/NAD(P)-binding domain"/>
    <property type="match status" value="2"/>
</dbReference>
<dbReference type="InterPro" id="IPR051205">
    <property type="entry name" value="UbiH/COQ6_monooxygenase"/>
</dbReference>
<dbReference type="InterPro" id="IPR018168">
    <property type="entry name" value="Ubi_Hdrlase_CS"/>
</dbReference>
<evidence type="ECO:0000256" key="7">
    <source>
        <dbReference type="ARBA" id="ARBA00023033"/>
    </source>
</evidence>
<dbReference type="PANTHER" id="PTHR43876:SF7">
    <property type="entry name" value="UBIQUINONE BIOSYNTHESIS MONOOXYGENASE COQ6, MITOCHONDRIAL"/>
    <property type="match status" value="1"/>
</dbReference>
<evidence type="ECO:0000256" key="4">
    <source>
        <dbReference type="ARBA" id="ARBA00022630"/>
    </source>
</evidence>
<dbReference type="SUPFAM" id="SSF51905">
    <property type="entry name" value="FAD/NAD(P)-binding domain"/>
    <property type="match status" value="1"/>
</dbReference>
<keyword evidence="4" id="KW-0285">Flavoprotein</keyword>
<evidence type="ECO:0000313" key="11">
    <source>
        <dbReference type="Proteomes" id="UP001289135"/>
    </source>
</evidence>
<keyword evidence="11" id="KW-1185">Reference proteome</keyword>
<dbReference type="Pfam" id="PF01494">
    <property type="entry name" value="FAD_binding_3"/>
    <property type="match status" value="1"/>
</dbReference>
<dbReference type="RefSeq" id="WP_322498701.1">
    <property type="nucleotide sequence ID" value="NZ_JARGYU010000002.1"/>
</dbReference>
<evidence type="ECO:0000256" key="3">
    <source>
        <dbReference type="ARBA" id="ARBA00005349"/>
    </source>
</evidence>
<dbReference type="NCBIfam" id="TIGR01988">
    <property type="entry name" value="Ubi-OHases"/>
    <property type="match status" value="1"/>
</dbReference>
<keyword evidence="5" id="KW-0274">FAD</keyword>
<dbReference type="EMBL" id="JARGYU010000002">
    <property type="protein sequence ID" value="MDZ5761272.1"/>
    <property type="molecule type" value="Genomic_DNA"/>
</dbReference>
<dbReference type="GO" id="GO:0006744">
    <property type="term" value="P:ubiquinone biosynthetic process"/>
    <property type="evidence" value="ECO:0007669"/>
    <property type="project" value="InterPro"/>
</dbReference>
<evidence type="ECO:0000256" key="8">
    <source>
        <dbReference type="SAM" id="Coils"/>
    </source>
</evidence>
<sequence>MKKIKKIITKNKYTDNNSIETDIIIIGSGCTGLATALAILNPEIDYTTFNNDFNIQISKSNLEKAKKYYNNHNIGSINLKKNNQKLKRNNNNEKISITIVSLENIEKFCPIDPFNTTQQEIYDEGRLFAISSKSWQILLSIISELLKLNNFKQTQIEEILRIRVVDDNTTAKVDFLSESEENFGIMINEIELKNFLRKSLWFYRDQLNIIEKSKIISYQIKKDKIEVNISNNNDKYDKNSELEHNIEQFKDKKSLYDDNINKNDNTKCIASLLLACDGKNSSIREYAGISIKKHDFNQIAIVFDIHHPNWNHDGVAVQKFRPNGPLAILPKYGGYHSGIVWTEPNNDYDEKDLLFNKENLLIFLNKILDGYLGDISICSKISIYPLVSIIAQKAFSERIALVGDAYHSIHPVAGQGFNLGLRDIITISSLIKNFSNIGLDIGDYLLLKNYENSRFLDINLINYGTIFIESLFSSQNTFLQITRRFGMNILNKSSFFKNFLSSYINNGNISSFVDSLFKSN</sequence>
<dbReference type="GO" id="GO:0016705">
    <property type="term" value="F:oxidoreductase activity, acting on paired donors, with incorporation or reduction of molecular oxygen"/>
    <property type="evidence" value="ECO:0007669"/>
    <property type="project" value="InterPro"/>
</dbReference>
<keyword evidence="7" id="KW-0503">Monooxygenase</keyword>
<comment type="caution">
    <text evidence="10">The sequence shown here is derived from an EMBL/GenBank/DDBJ whole genome shotgun (WGS) entry which is preliminary data.</text>
</comment>
<comment type="pathway">
    <text evidence="2">Cofactor biosynthesis; ubiquinone biosynthesis.</text>
</comment>
<feature type="domain" description="FAD-binding" evidence="9">
    <location>
        <begin position="266"/>
        <end position="430"/>
    </location>
</feature>
<dbReference type="PROSITE" id="PS01304">
    <property type="entry name" value="UBIH"/>
    <property type="match status" value="1"/>
</dbReference>
<organism evidence="10 11">
    <name type="scientific">Lyticum sinuosum</name>
    <dbReference type="NCBI Taxonomy" id="1332059"/>
    <lineage>
        <taxon>Bacteria</taxon>
        <taxon>Pseudomonadati</taxon>
        <taxon>Pseudomonadota</taxon>
        <taxon>Alphaproteobacteria</taxon>
        <taxon>Rickettsiales</taxon>
        <taxon>Lyticum</taxon>
    </lineage>
</organism>
<evidence type="ECO:0000256" key="5">
    <source>
        <dbReference type="ARBA" id="ARBA00022827"/>
    </source>
</evidence>
<dbReference type="GO" id="GO:0004497">
    <property type="term" value="F:monooxygenase activity"/>
    <property type="evidence" value="ECO:0007669"/>
    <property type="project" value="UniProtKB-KW"/>
</dbReference>
<evidence type="ECO:0000256" key="6">
    <source>
        <dbReference type="ARBA" id="ARBA00023002"/>
    </source>
</evidence>
<comment type="cofactor">
    <cofactor evidence="1">
        <name>FAD</name>
        <dbReference type="ChEBI" id="CHEBI:57692"/>
    </cofactor>
</comment>
<dbReference type="PRINTS" id="PR00420">
    <property type="entry name" value="RNGMNOXGNASE"/>
</dbReference>
<evidence type="ECO:0000313" key="10">
    <source>
        <dbReference type="EMBL" id="MDZ5761272.1"/>
    </source>
</evidence>
<protein>
    <submittedName>
        <fullName evidence="10">UbiH-like protein</fullName>
    </submittedName>
</protein>
<dbReference type="InterPro" id="IPR036188">
    <property type="entry name" value="FAD/NAD-bd_sf"/>
</dbReference>
<comment type="similarity">
    <text evidence="3">Belongs to the UbiH/COQ6 family.</text>
</comment>
<gene>
    <name evidence="10" type="ORF">Lyticum_00442</name>
</gene>
<dbReference type="GO" id="GO:0071949">
    <property type="term" value="F:FAD binding"/>
    <property type="evidence" value="ECO:0007669"/>
    <property type="project" value="InterPro"/>
</dbReference>